<reference evidence="2" key="1">
    <citation type="submission" date="2019-12" db="EMBL/GenBank/DDBJ databases">
        <title>An insight into the sialome of adult female Ixodes ricinus ticks feeding for 6 days.</title>
        <authorList>
            <person name="Perner J."/>
            <person name="Ribeiro J.M.C."/>
        </authorList>
    </citation>
    <scope>NUCLEOTIDE SEQUENCE</scope>
    <source>
        <strain evidence="2">Semi-engorged</strain>
        <tissue evidence="2">Salivary glands</tissue>
    </source>
</reference>
<keyword evidence="1" id="KW-0472">Membrane</keyword>
<feature type="transmembrane region" description="Helical" evidence="1">
    <location>
        <begin position="12"/>
        <end position="33"/>
    </location>
</feature>
<name>A0A6B0TTL0_IXORI</name>
<proteinExistence type="predicted"/>
<dbReference type="EMBL" id="GIFC01001219">
    <property type="protein sequence ID" value="MXU83302.1"/>
    <property type="molecule type" value="Transcribed_RNA"/>
</dbReference>
<sequence>MQIWHFSKSTFFAEIFFLGSVLSFRTWIFSGYASGVVLPEKKSAEVSGTRTKSPRDLKSVITEEAKGGVSVEEV</sequence>
<keyword evidence="1" id="KW-0812">Transmembrane</keyword>
<protein>
    <submittedName>
        <fullName evidence="2">Uncharacterized protein</fullName>
    </submittedName>
</protein>
<keyword evidence="1" id="KW-1133">Transmembrane helix</keyword>
<dbReference type="AlphaFoldDB" id="A0A6B0TTL0"/>
<evidence type="ECO:0000313" key="2">
    <source>
        <dbReference type="EMBL" id="MXU83302.1"/>
    </source>
</evidence>
<organism evidence="2">
    <name type="scientific">Ixodes ricinus</name>
    <name type="common">Common tick</name>
    <name type="synonym">Acarus ricinus</name>
    <dbReference type="NCBI Taxonomy" id="34613"/>
    <lineage>
        <taxon>Eukaryota</taxon>
        <taxon>Metazoa</taxon>
        <taxon>Ecdysozoa</taxon>
        <taxon>Arthropoda</taxon>
        <taxon>Chelicerata</taxon>
        <taxon>Arachnida</taxon>
        <taxon>Acari</taxon>
        <taxon>Parasitiformes</taxon>
        <taxon>Ixodida</taxon>
        <taxon>Ixodoidea</taxon>
        <taxon>Ixodidae</taxon>
        <taxon>Ixodinae</taxon>
        <taxon>Ixodes</taxon>
    </lineage>
</organism>
<evidence type="ECO:0000256" key="1">
    <source>
        <dbReference type="SAM" id="Phobius"/>
    </source>
</evidence>
<accession>A0A6B0TTL0</accession>